<feature type="domain" description="ABC transmembrane type-1" evidence="8">
    <location>
        <begin position="98"/>
        <end position="314"/>
    </location>
</feature>
<evidence type="ECO:0000256" key="4">
    <source>
        <dbReference type="ARBA" id="ARBA00022692"/>
    </source>
</evidence>
<evidence type="ECO:0000256" key="2">
    <source>
        <dbReference type="ARBA" id="ARBA00022448"/>
    </source>
</evidence>
<dbReference type="OrthoDB" id="9785836at2"/>
<evidence type="ECO:0000256" key="5">
    <source>
        <dbReference type="ARBA" id="ARBA00022989"/>
    </source>
</evidence>
<dbReference type="InterPro" id="IPR035906">
    <property type="entry name" value="MetI-like_sf"/>
</dbReference>
<keyword evidence="5 7" id="KW-1133">Transmembrane helix</keyword>
<dbReference type="SUPFAM" id="SSF161098">
    <property type="entry name" value="MetI-like"/>
    <property type="match status" value="1"/>
</dbReference>
<dbReference type="RefSeq" id="WP_141449612.1">
    <property type="nucleotide sequence ID" value="NZ_CP041217.1"/>
</dbReference>
<dbReference type="Proteomes" id="UP000316968">
    <property type="component" value="Chromosome"/>
</dbReference>
<feature type="transmembrane region" description="Helical" evidence="7">
    <location>
        <begin position="230"/>
        <end position="249"/>
    </location>
</feature>
<dbReference type="AlphaFoldDB" id="A0A4Y6V468"/>
<dbReference type="PANTHER" id="PTHR30193">
    <property type="entry name" value="ABC TRANSPORTER PERMEASE PROTEIN"/>
    <property type="match status" value="1"/>
</dbReference>
<protein>
    <submittedName>
        <fullName evidence="9">Sugar ABC transporter permease</fullName>
    </submittedName>
</protein>
<gene>
    <name evidence="9" type="ORF">FFV09_20790</name>
</gene>
<evidence type="ECO:0000256" key="3">
    <source>
        <dbReference type="ARBA" id="ARBA00022475"/>
    </source>
</evidence>
<evidence type="ECO:0000256" key="1">
    <source>
        <dbReference type="ARBA" id="ARBA00004651"/>
    </source>
</evidence>
<evidence type="ECO:0000313" key="9">
    <source>
        <dbReference type="EMBL" id="QDH23075.1"/>
    </source>
</evidence>
<dbReference type="Gene3D" id="1.10.3720.10">
    <property type="entry name" value="MetI-like"/>
    <property type="match status" value="1"/>
</dbReference>
<dbReference type="Pfam" id="PF00528">
    <property type="entry name" value="BPD_transp_1"/>
    <property type="match status" value="1"/>
</dbReference>
<proteinExistence type="inferred from homology"/>
<keyword evidence="2 7" id="KW-0813">Transport</keyword>
<evidence type="ECO:0000256" key="7">
    <source>
        <dbReference type="RuleBase" id="RU363032"/>
    </source>
</evidence>
<feature type="transmembrane region" description="Helical" evidence="7">
    <location>
        <begin position="102"/>
        <end position="125"/>
    </location>
</feature>
<organism evidence="9 10">
    <name type="scientific">Saccharibacillus brassicae</name>
    <dbReference type="NCBI Taxonomy" id="2583377"/>
    <lineage>
        <taxon>Bacteria</taxon>
        <taxon>Bacillati</taxon>
        <taxon>Bacillota</taxon>
        <taxon>Bacilli</taxon>
        <taxon>Bacillales</taxon>
        <taxon>Paenibacillaceae</taxon>
        <taxon>Saccharibacillus</taxon>
    </lineage>
</organism>
<keyword evidence="3" id="KW-1003">Cell membrane</keyword>
<feature type="transmembrane region" description="Helical" evidence="7">
    <location>
        <begin position="137"/>
        <end position="157"/>
    </location>
</feature>
<dbReference type="InterPro" id="IPR051393">
    <property type="entry name" value="ABC_transporter_permease"/>
</dbReference>
<dbReference type="GO" id="GO:0005886">
    <property type="term" value="C:plasma membrane"/>
    <property type="evidence" value="ECO:0007669"/>
    <property type="project" value="UniProtKB-SubCell"/>
</dbReference>
<keyword evidence="10" id="KW-1185">Reference proteome</keyword>
<feature type="transmembrane region" description="Helical" evidence="7">
    <location>
        <begin position="301"/>
        <end position="318"/>
    </location>
</feature>
<evidence type="ECO:0000313" key="10">
    <source>
        <dbReference type="Proteomes" id="UP000316968"/>
    </source>
</evidence>
<evidence type="ECO:0000259" key="8">
    <source>
        <dbReference type="PROSITE" id="PS50928"/>
    </source>
</evidence>
<feature type="transmembrane region" description="Helical" evidence="7">
    <location>
        <begin position="47"/>
        <end position="65"/>
    </location>
</feature>
<keyword evidence="6 7" id="KW-0472">Membrane</keyword>
<dbReference type="KEGG" id="saca:FFV09_20790"/>
<dbReference type="CDD" id="cd06261">
    <property type="entry name" value="TM_PBP2"/>
    <property type="match status" value="1"/>
</dbReference>
<feature type="transmembrane region" description="Helical" evidence="7">
    <location>
        <begin position="184"/>
        <end position="209"/>
    </location>
</feature>
<evidence type="ECO:0000256" key="6">
    <source>
        <dbReference type="ARBA" id="ARBA00023136"/>
    </source>
</evidence>
<dbReference type="PROSITE" id="PS50928">
    <property type="entry name" value="ABC_TM1"/>
    <property type="match status" value="1"/>
</dbReference>
<comment type="similarity">
    <text evidence="7">Belongs to the binding-protein-dependent transport system permease family.</text>
</comment>
<sequence>MNRQQKSWLQHQGNLKRNKAGREGFLKKEWQHLIKNRELFMMSLPGVIFKLIFAYLPLFGLIIAFKEYRYDLGLWGSKWIGFNNFAFFFSSDTAFIITLNTIVYNFSFIIIGTVLALLLAILLNAVSQRFLKAYQTVLFLPHFLSWVVVGYIVLAFLDHQHGLLNVTLTDLGLNPVKWYQEAGYWPFIIVLAQLWKTVGFATLIYYAGIIGIDPSYYEVAKLEGASRFQVIRKITLPLLTPLIIILFIVDMGKIFRSDFGLFYFIPNDSSFLYGVTDVIDTYVYRSLRVAGNVGMSTAVGLYQSVVGFILVLSTNAIIKKLNKDHALW</sequence>
<dbReference type="GO" id="GO:0055085">
    <property type="term" value="P:transmembrane transport"/>
    <property type="evidence" value="ECO:0007669"/>
    <property type="project" value="InterPro"/>
</dbReference>
<comment type="subcellular location">
    <subcellularLocation>
        <location evidence="1 7">Cell membrane</location>
        <topology evidence="1 7">Multi-pass membrane protein</topology>
    </subcellularLocation>
</comment>
<dbReference type="InterPro" id="IPR000515">
    <property type="entry name" value="MetI-like"/>
</dbReference>
<name>A0A4Y6V468_SACBS</name>
<dbReference type="PANTHER" id="PTHR30193:SF44">
    <property type="entry name" value="LACTOSE TRANSPORT SYSTEM PERMEASE PROTEIN LACF"/>
    <property type="match status" value="1"/>
</dbReference>
<keyword evidence="4 7" id="KW-0812">Transmembrane</keyword>
<accession>A0A4Y6V468</accession>
<dbReference type="EMBL" id="CP041217">
    <property type="protein sequence ID" value="QDH23075.1"/>
    <property type="molecule type" value="Genomic_DNA"/>
</dbReference>
<reference evidence="9 10" key="1">
    <citation type="submission" date="2019-06" db="EMBL/GenBank/DDBJ databases">
        <title>Saccharibacillus brassicae sp. nov., an endophytic bacterium isolated from Chinese cabbage seeds (Brassica pekinensis).</title>
        <authorList>
            <person name="Jiang L."/>
            <person name="Lee J."/>
            <person name="Kim S.W."/>
        </authorList>
    </citation>
    <scope>NUCLEOTIDE SEQUENCE [LARGE SCALE GENOMIC DNA]</scope>
    <source>
        <strain evidence="10">KCTC 43072 / ATSA2</strain>
    </source>
</reference>